<comment type="caution">
    <text evidence="2">The sequence shown here is derived from an EMBL/GenBank/DDBJ whole genome shotgun (WGS) entry which is preliminary data.</text>
</comment>
<dbReference type="RefSeq" id="WP_348710346.1">
    <property type="nucleotide sequence ID" value="NZ_CAXIXW010000011.1"/>
</dbReference>
<evidence type="ECO:0000313" key="2">
    <source>
        <dbReference type="EMBL" id="CAL2078391.1"/>
    </source>
</evidence>
<accession>A0ABM9NTF9</accession>
<gene>
    <name evidence="2" type="ORF">T190607A01A_10688</name>
</gene>
<proteinExistence type="predicted"/>
<feature type="chain" id="PRO_5046102846" evidence="1">
    <location>
        <begin position="19"/>
        <end position="528"/>
    </location>
</feature>
<evidence type="ECO:0000256" key="1">
    <source>
        <dbReference type="SAM" id="SignalP"/>
    </source>
</evidence>
<organism evidence="2 3">
    <name type="scientific">Tenacibaculum platacis</name>
    <dbReference type="NCBI Taxonomy" id="3137852"/>
    <lineage>
        <taxon>Bacteria</taxon>
        <taxon>Pseudomonadati</taxon>
        <taxon>Bacteroidota</taxon>
        <taxon>Flavobacteriia</taxon>
        <taxon>Flavobacteriales</taxon>
        <taxon>Flavobacteriaceae</taxon>
        <taxon>Tenacibaculum</taxon>
    </lineage>
</organism>
<name>A0ABM9NTF9_9FLAO</name>
<keyword evidence="1" id="KW-0732">Signal</keyword>
<feature type="signal peptide" evidence="1">
    <location>
        <begin position="1"/>
        <end position="18"/>
    </location>
</feature>
<protein>
    <submittedName>
        <fullName evidence="2">Uncharacterized protein</fullName>
    </submittedName>
</protein>
<reference evidence="2 3" key="1">
    <citation type="submission" date="2024-05" db="EMBL/GenBank/DDBJ databases">
        <authorList>
            <person name="Duchaud E."/>
        </authorList>
    </citation>
    <scope>NUCLEOTIDE SEQUENCE [LARGE SCALE GENOMIC DNA]</scope>
    <source>
        <strain evidence="2">Ena-SAMPLE-TAB-13-05-2024-13:56:06:370-140302</strain>
    </source>
</reference>
<dbReference type="Proteomes" id="UP001497416">
    <property type="component" value="Unassembled WGS sequence"/>
</dbReference>
<evidence type="ECO:0000313" key="3">
    <source>
        <dbReference type="Proteomes" id="UP001497416"/>
    </source>
</evidence>
<keyword evidence="3" id="KW-1185">Reference proteome</keyword>
<sequence>MKKVLLFLLLLTGTISFGQRTNLDRERFHVSLVNLPSEPIVDNSQRTYSINLGGVSVSGFTRVKAPGNIDVKFTSSGTTISDARIDKTKHEKKKDGKVVSVSYTYVAKATYKSTYTINVINALTGKSYEKSFVESSKYSSNSFDSNYKAEKHYKNNKYDLRSNYRIKHKKAVKSRIKSFLNSRYGYVPYSTKNEVFWILASKKHPEYAMHNEAYTKAKNAFAKMKYDEPTDELAKELEPVIEYFKSVIPKYPGTKRKMRKIKYASYYNLANIYYYLDMPDKVQEYGQKIIDNDYDKSDGRRFLRYAESLKESMEKNNMKSRHMKVVTEDLSNVEDEKEETETEQVKESPKLELSKAYLITKKNDTILVEIKKKDIWKIGYDVATVAYDNDGTLIGTKVRKANLCKEILFVDGLHFKNIKFKESSTKSGSADVGQLVLGGATDKLCQVIYESDKIGLYKFNDKELVLVPNGSEKGKSTQSVSFVFGFRKQLAKMAKSCPTVAAKAKKKEYKNNEKSLIKFCEDLTDCKE</sequence>
<dbReference type="EMBL" id="CAXIXY010000003">
    <property type="protein sequence ID" value="CAL2078391.1"/>
    <property type="molecule type" value="Genomic_DNA"/>
</dbReference>